<evidence type="ECO:0000313" key="4">
    <source>
        <dbReference type="Proteomes" id="UP000245207"/>
    </source>
</evidence>
<feature type="transmembrane region" description="Helical" evidence="1">
    <location>
        <begin position="335"/>
        <end position="360"/>
    </location>
</feature>
<feature type="transmembrane region" description="Helical" evidence="1">
    <location>
        <begin position="292"/>
        <end position="315"/>
    </location>
</feature>
<name>A0A2U1QMZ8_ARTAN</name>
<accession>A0A2U1QMZ8</accession>
<dbReference type="STRING" id="35608.A0A2U1QMZ8"/>
<evidence type="ECO:0000259" key="2">
    <source>
        <dbReference type="Pfam" id="PF13968"/>
    </source>
</evidence>
<keyword evidence="4" id="KW-1185">Reference proteome</keyword>
<organism evidence="3 4">
    <name type="scientific">Artemisia annua</name>
    <name type="common">Sweet wormwood</name>
    <dbReference type="NCBI Taxonomy" id="35608"/>
    <lineage>
        <taxon>Eukaryota</taxon>
        <taxon>Viridiplantae</taxon>
        <taxon>Streptophyta</taxon>
        <taxon>Embryophyta</taxon>
        <taxon>Tracheophyta</taxon>
        <taxon>Spermatophyta</taxon>
        <taxon>Magnoliopsida</taxon>
        <taxon>eudicotyledons</taxon>
        <taxon>Gunneridae</taxon>
        <taxon>Pentapetalae</taxon>
        <taxon>asterids</taxon>
        <taxon>campanulids</taxon>
        <taxon>Asterales</taxon>
        <taxon>Asteraceae</taxon>
        <taxon>Asteroideae</taxon>
        <taxon>Anthemideae</taxon>
        <taxon>Artemisiinae</taxon>
        <taxon>Artemisia</taxon>
    </lineage>
</organism>
<reference evidence="3 4" key="1">
    <citation type="journal article" date="2018" name="Mol. Plant">
        <title>The genome of Artemisia annua provides insight into the evolution of Asteraceae family and artemisinin biosynthesis.</title>
        <authorList>
            <person name="Shen Q."/>
            <person name="Zhang L."/>
            <person name="Liao Z."/>
            <person name="Wang S."/>
            <person name="Yan T."/>
            <person name="Shi P."/>
            <person name="Liu M."/>
            <person name="Fu X."/>
            <person name="Pan Q."/>
            <person name="Wang Y."/>
            <person name="Lv Z."/>
            <person name="Lu X."/>
            <person name="Zhang F."/>
            <person name="Jiang W."/>
            <person name="Ma Y."/>
            <person name="Chen M."/>
            <person name="Hao X."/>
            <person name="Li L."/>
            <person name="Tang Y."/>
            <person name="Lv G."/>
            <person name="Zhou Y."/>
            <person name="Sun X."/>
            <person name="Brodelius P.E."/>
            <person name="Rose J.K.C."/>
            <person name="Tang K."/>
        </authorList>
    </citation>
    <scope>NUCLEOTIDE SEQUENCE [LARGE SCALE GENOMIC DNA]</scope>
    <source>
        <strain evidence="4">cv. Huhao1</strain>
        <tissue evidence="3">Leaf</tissue>
    </source>
</reference>
<evidence type="ECO:0000256" key="1">
    <source>
        <dbReference type="SAM" id="Phobius"/>
    </source>
</evidence>
<protein>
    <recommendedName>
        <fullName evidence="2">DUF4220 domain-containing protein</fullName>
    </recommendedName>
</protein>
<feature type="transmembrane region" description="Helical" evidence="1">
    <location>
        <begin position="116"/>
        <end position="136"/>
    </location>
</feature>
<keyword evidence="1" id="KW-1133">Transmembrane helix</keyword>
<dbReference type="Pfam" id="PF04578">
    <property type="entry name" value="DUF594"/>
    <property type="match status" value="1"/>
</dbReference>
<dbReference type="AlphaFoldDB" id="A0A2U1QMZ8"/>
<evidence type="ECO:0000313" key="3">
    <source>
        <dbReference type="EMBL" id="PWA99373.1"/>
    </source>
</evidence>
<comment type="caution">
    <text evidence="3">The sequence shown here is derived from an EMBL/GenBank/DDBJ whole genome shotgun (WGS) entry which is preliminary data.</text>
</comment>
<feature type="domain" description="DUF4220" evidence="2">
    <location>
        <begin position="52"/>
        <end position="426"/>
    </location>
</feature>
<feature type="transmembrane region" description="Helical" evidence="1">
    <location>
        <begin position="89"/>
        <end position="109"/>
    </location>
</feature>
<sequence length="725" mass="84505">MSIDIPPKWKQLWDTWNIRGFIILSISLQIFLILFAYFRKKTSTKWISAPLWSAYLLADWVAGFTIGLISSSDWNSGVSTMEAKNLYSFWASFLLVHLGGPDSITAFALADNELWLRHLVGLIFQCLASMYVFLLSLPHNELWIPTVLMFITGIMKYAERTRAFHLASSDRFRDSIIGVGDPGGNYGNVKLRLELSSRVNMKLPARLVEVPGRHRYAKTAKKGTLTELEVVQYGYEFFETFKGIIGYMYLSQRERSKSRNFFLKRTPQDGFKVVEVELNFIYDTFFTKLPVAYSYFGIIIRFFSFATVTLAMSLFTCKEKLTFSQIDVMITYGLLYGALVIEIIAAIMLLLSNWTIIYLWKSPGDDFYYNQSLPQRIIGMFIKYKFKTMHPNGHLLIRQPRTHASLIHVLKRGWSESFSTYNLIDCCCDLRWSMMQVLCKKLGLNWFYDNFRYVKTKKCSTELRNFIYEELRWKSTMADDMETAKEIISSRGDWVLRCECDEWSEILYYFNHYNYDQSILIWHIATELCYNSTLNDKNIDKNEHREFARLLSGYMMYLHIMQPSMISATTSISQLRFRDTCETIKYIIQSQETKLLQEDRSDYDRGKILEKACEEIKESSPNLIGYKQNSLLSEGCSLAELFMSIKEKSDPDHNSNKWVIISKVWLEMLCYGAVRSRPDIQITQMNKGCDLITIVWLLMAHFGFSEQFDSVGKDPDALLKLIVRK</sequence>
<feature type="transmembrane region" description="Helical" evidence="1">
    <location>
        <begin position="50"/>
        <end position="69"/>
    </location>
</feature>
<dbReference type="Pfam" id="PF13968">
    <property type="entry name" value="DUF4220"/>
    <property type="match status" value="1"/>
</dbReference>
<dbReference type="InterPro" id="IPR025315">
    <property type="entry name" value="DUF4220"/>
</dbReference>
<dbReference type="EMBL" id="PKPP01000022">
    <property type="protein sequence ID" value="PWA99373.1"/>
    <property type="molecule type" value="Genomic_DNA"/>
</dbReference>
<dbReference type="InterPro" id="IPR007658">
    <property type="entry name" value="DUF594"/>
</dbReference>
<dbReference type="PANTHER" id="PTHR31325">
    <property type="entry name" value="OS01G0798800 PROTEIN-RELATED"/>
    <property type="match status" value="1"/>
</dbReference>
<dbReference type="Proteomes" id="UP000245207">
    <property type="component" value="Unassembled WGS sequence"/>
</dbReference>
<keyword evidence="1" id="KW-0812">Transmembrane</keyword>
<feature type="transmembrane region" description="Helical" evidence="1">
    <location>
        <begin position="20"/>
        <end position="38"/>
    </location>
</feature>
<keyword evidence="1" id="KW-0472">Membrane</keyword>
<proteinExistence type="predicted"/>
<dbReference type="OrthoDB" id="1689146at2759"/>
<gene>
    <name evidence="3" type="ORF">CTI12_AA009140</name>
</gene>